<evidence type="ECO:0000256" key="5">
    <source>
        <dbReference type="ARBA" id="ARBA00022741"/>
    </source>
</evidence>
<keyword evidence="8 10" id="KW-0030">Aminoacyl-tRNA synthetase</keyword>
<comment type="function">
    <text evidence="10">Catalyzes the attachment of proline to tRNA(Pro) in a two-step reaction: proline is first activated by ATP to form Pro-AMP and then transferred to the acceptor end of tRNA(Pro). As ProRS can inadvertently accommodate and process non-cognate amino acids such as alanine and cysteine, to avoid such errors it has two additional distinct editing activities against alanine. One activity is designated as 'pretransfer' editing and involves the tRNA(Pro)-independent hydrolysis of activated Ala-AMP. The other activity is designated 'posttransfer' editing and involves deacylation of mischarged Ala-tRNA(Pro). The misacylated Cys-tRNA(Pro) is not edited by ProRS.</text>
</comment>
<evidence type="ECO:0000256" key="4">
    <source>
        <dbReference type="ARBA" id="ARBA00022598"/>
    </source>
</evidence>
<evidence type="ECO:0000313" key="13">
    <source>
        <dbReference type="Proteomes" id="UP001515780"/>
    </source>
</evidence>
<dbReference type="InterPro" id="IPR002314">
    <property type="entry name" value="aa-tRNA-synt_IIb"/>
</dbReference>
<evidence type="ECO:0000256" key="10">
    <source>
        <dbReference type="HAMAP-Rule" id="MF_01569"/>
    </source>
</evidence>
<keyword evidence="7 10" id="KW-0648">Protein biosynthesis</keyword>
<dbReference type="InterPro" id="IPR036621">
    <property type="entry name" value="Anticodon-bd_dom_sf"/>
</dbReference>
<dbReference type="HAMAP" id="MF_01569">
    <property type="entry name" value="Pro_tRNA_synth_type1"/>
    <property type="match status" value="1"/>
</dbReference>
<dbReference type="SUPFAM" id="SSF55826">
    <property type="entry name" value="YbaK/ProRS associated domain"/>
    <property type="match status" value="1"/>
</dbReference>
<dbReference type="NCBIfam" id="NF006625">
    <property type="entry name" value="PRK09194.1"/>
    <property type="match status" value="1"/>
</dbReference>
<evidence type="ECO:0000256" key="2">
    <source>
        <dbReference type="ARBA" id="ARBA00011738"/>
    </source>
</evidence>
<dbReference type="EMBL" id="VWXC01000010">
    <property type="protein sequence ID" value="NIG20015.1"/>
    <property type="molecule type" value="Genomic_DNA"/>
</dbReference>
<dbReference type="CDD" id="cd00861">
    <property type="entry name" value="ProRS_anticodon_short"/>
    <property type="match status" value="1"/>
</dbReference>
<dbReference type="Proteomes" id="UP001515780">
    <property type="component" value="Unassembled WGS sequence"/>
</dbReference>
<comment type="similarity">
    <text evidence="10">Belongs to the class-II aminoacyl-tRNA synthetase family. ProS type 1 subfamily.</text>
</comment>
<keyword evidence="5 10" id="KW-0547">Nucleotide-binding</keyword>
<dbReference type="InterPro" id="IPR033730">
    <property type="entry name" value="ProRS_core_prok"/>
</dbReference>
<dbReference type="InterPro" id="IPR023717">
    <property type="entry name" value="Pro-tRNA-Synthase_IIa_type1"/>
</dbReference>
<dbReference type="InterPro" id="IPR007214">
    <property type="entry name" value="YbaK/aa-tRNA-synth-assoc-dom"/>
</dbReference>
<gene>
    <name evidence="10 12" type="primary">proS</name>
    <name evidence="12" type="ORF">F3J37_15165</name>
</gene>
<evidence type="ECO:0000256" key="6">
    <source>
        <dbReference type="ARBA" id="ARBA00022840"/>
    </source>
</evidence>
<dbReference type="InterPro" id="IPR002316">
    <property type="entry name" value="Pro-tRNA-ligase_IIa"/>
</dbReference>
<comment type="subunit">
    <text evidence="2 10">Homodimer.</text>
</comment>
<proteinExistence type="inferred from homology"/>
<dbReference type="PANTHER" id="PTHR42753">
    <property type="entry name" value="MITOCHONDRIAL RIBOSOME PROTEIN L39/PROLYL-TRNA LIGASE FAMILY MEMBER"/>
    <property type="match status" value="1"/>
</dbReference>
<dbReference type="EC" id="6.1.1.15" evidence="10"/>
<dbReference type="InterPro" id="IPR036754">
    <property type="entry name" value="YbaK/aa-tRNA-synt-asso_dom_sf"/>
</dbReference>
<keyword evidence="13" id="KW-1185">Reference proteome</keyword>
<dbReference type="Gene3D" id="3.30.930.10">
    <property type="entry name" value="Bira Bifunctional Protein, Domain 2"/>
    <property type="match status" value="2"/>
</dbReference>
<dbReference type="GO" id="GO:0004827">
    <property type="term" value="F:proline-tRNA ligase activity"/>
    <property type="evidence" value="ECO:0007669"/>
    <property type="project" value="UniProtKB-EC"/>
</dbReference>
<dbReference type="CDD" id="cd04334">
    <property type="entry name" value="ProRS-INS"/>
    <property type="match status" value="1"/>
</dbReference>
<dbReference type="Pfam" id="PF03129">
    <property type="entry name" value="HGTP_anticodon"/>
    <property type="match status" value="1"/>
</dbReference>
<dbReference type="NCBIfam" id="TIGR00409">
    <property type="entry name" value="proS_fam_II"/>
    <property type="match status" value="1"/>
</dbReference>
<dbReference type="CDD" id="cd00779">
    <property type="entry name" value="ProRS_core_prok"/>
    <property type="match status" value="1"/>
</dbReference>
<dbReference type="RefSeq" id="WP_166934134.1">
    <property type="nucleotide sequence ID" value="NZ_VWXC01000010.1"/>
</dbReference>
<dbReference type="PROSITE" id="PS50862">
    <property type="entry name" value="AA_TRNA_LIGASE_II"/>
    <property type="match status" value="1"/>
</dbReference>
<reference evidence="12 13" key="1">
    <citation type="journal article" date="2019" name="bioRxiv">
        <title>Bacteria contribute to plant secondary compound degradation in a generalist herbivore system.</title>
        <authorList>
            <person name="Francoeur C.B."/>
            <person name="Khadempour L."/>
            <person name="Moreira-Soto R.D."/>
            <person name="Gotting K."/>
            <person name="Book A.J."/>
            <person name="Pinto-Tomas A.A."/>
            <person name="Keefover-Ring K."/>
            <person name="Currie C.R."/>
        </authorList>
    </citation>
    <scope>NUCLEOTIDE SEQUENCE [LARGE SCALE GENOMIC DNA]</scope>
    <source>
        <strain evidence="12">Al-1710</strain>
    </source>
</reference>
<dbReference type="InterPro" id="IPR050062">
    <property type="entry name" value="Pro-tRNA_synthetase"/>
</dbReference>
<name>A0ABX0RQX8_9GAMM</name>
<keyword evidence="3 10" id="KW-0963">Cytoplasm</keyword>
<keyword evidence="6 10" id="KW-0067">ATP-binding</keyword>
<evidence type="ECO:0000256" key="7">
    <source>
        <dbReference type="ARBA" id="ARBA00022917"/>
    </source>
</evidence>
<evidence type="ECO:0000313" key="12">
    <source>
        <dbReference type="EMBL" id="NIG20015.1"/>
    </source>
</evidence>
<accession>A0ABX0RQX8</accession>
<keyword evidence="4 10" id="KW-0436">Ligase</keyword>
<dbReference type="PIRSF" id="PIRSF001535">
    <property type="entry name" value="ProRS_1"/>
    <property type="match status" value="1"/>
</dbReference>
<organism evidence="12 13">
    <name type="scientific">Candidatus Pantoea communis</name>
    <dbReference type="NCBI Taxonomy" id="2608354"/>
    <lineage>
        <taxon>Bacteria</taxon>
        <taxon>Pseudomonadati</taxon>
        <taxon>Pseudomonadota</taxon>
        <taxon>Gammaproteobacteria</taxon>
        <taxon>Enterobacterales</taxon>
        <taxon>Erwiniaceae</taxon>
        <taxon>Pantoea</taxon>
    </lineage>
</organism>
<evidence type="ECO:0000256" key="8">
    <source>
        <dbReference type="ARBA" id="ARBA00023146"/>
    </source>
</evidence>
<comment type="catalytic activity">
    <reaction evidence="9 10">
        <text>tRNA(Pro) + L-proline + ATP = L-prolyl-tRNA(Pro) + AMP + diphosphate</text>
        <dbReference type="Rhea" id="RHEA:14305"/>
        <dbReference type="Rhea" id="RHEA-COMP:9700"/>
        <dbReference type="Rhea" id="RHEA-COMP:9702"/>
        <dbReference type="ChEBI" id="CHEBI:30616"/>
        <dbReference type="ChEBI" id="CHEBI:33019"/>
        <dbReference type="ChEBI" id="CHEBI:60039"/>
        <dbReference type="ChEBI" id="CHEBI:78442"/>
        <dbReference type="ChEBI" id="CHEBI:78532"/>
        <dbReference type="ChEBI" id="CHEBI:456215"/>
        <dbReference type="EC" id="6.1.1.15"/>
    </reaction>
</comment>
<evidence type="ECO:0000256" key="1">
    <source>
        <dbReference type="ARBA" id="ARBA00004496"/>
    </source>
</evidence>
<feature type="domain" description="Aminoacyl-transfer RNA synthetases class-II family profile" evidence="11">
    <location>
        <begin position="38"/>
        <end position="468"/>
    </location>
</feature>
<evidence type="ECO:0000259" key="11">
    <source>
        <dbReference type="PROSITE" id="PS50862"/>
    </source>
</evidence>
<dbReference type="Pfam" id="PF04073">
    <property type="entry name" value="tRNA_edit"/>
    <property type="match status" value="1"/>
</dbReference>
<dbReference type="Pfam" id="PF00587">
    <property type="entry name" value="tRNA-synt_2b"/>
    <property type="match status" value="1"/>
</dbReference>
<dbReference type="SUPFAM" id="SSF55681">
    <property type="entry name" value="Class II aaRS and biotin synthetases"/>
    <property type="match status" value="1"/>
</dbReference>
<dbReference type="PRINTS" id="PR01046">
    <property type="entry name" value="TRNASYNTHPRO"/>
</dbReference>
<dbReference type="InterPro" id="IPR006195">
    <property type="entry name" value="aa-tRNA-synth_II"/>
</dbReference>
<dbReference type="InterPro" id="IPR004500">
    <property type="entry name" value="Pro-tRNA-synth_IIa_bac-type"/>
</dbReference>
<comment type="caution">
    <text evidence="12">The sequence shown here is derived from an EMBL/GenBank/DDBJ whole genome shotgun (WGS) entry which is preliminary data.</text>
</comment>
<dbReference type="Gene3D" id="3.40.50.800">
    <property type="entry name" value="Anticodon-binding domain"/>
    <property type="match status" value="1"/>
</dbReference>
<comment type="subcellular location">
    <subcellularLocation>
        <location evidence="1 10">Cytoplasm</location>
    </subcellularLocation>
</comment>
<protein>
    <recommendedName>
        <fullName evidence="10">Proline--tRNA ligase</fullName>
        <ecNumber evidence="10">6.1.1.15</ecNumber>
    </recommendedName>
    <alternativeName>
        <fullName evidence="10">Prolyl-tRNA synthetase</fullName>
        <shortName evidence="10">ProRS</shortName>
    </alternativeName>
</protein>
<dbReference type="InterPro" id="IPR044140">
    <property type="entry name" value="ProRS_anticodon_short"/>
</dbReference>
<dbReference type="SUPFAM" id="SSF52954">
    <property type="entry name" value="Class II aaRS ABD-related"/>
    <property type="match status" value="1"/>
</dbReference>
<evidence type="ECO:0000256" key="3">
    <source>
        <dbReference type="ARBA" id="ARBA00022490"/>
    </source>
</evidence>
<sequence>MRTTQYLLSTLKETPSDAEVISHQLMLRAGMIRKLASGLYTWLPTGVRVLRKVENIVREEMNNAGAIEISMPVVQPADLWEESGRWEQYGPELLRIKDRHERPFVLGPTHEEVVTDLIRNELSSYKQLPLNLYQIQTKFRDEVRPRFGVMRSREFIMKDAYSFHISQESLQETYDAMYRAYSQSFSRMGLDFRAVQADTGSIGGSGSHEFQVLAQSGEDDVIFSSESDYAANIEKAEALAPAGERPAATQAMTQFATPNAKTIAELVEQHQIPVEKTVKTLIVKGAEESGHALVALLVRGDHELNEIKAEHLDIVASPLEMGSEEAIRAAVGAGFGSIGPVGLSMPVIADRTVAKMSDFSAGANIDGQHFAGINWLRDLPEARVEDIRNVVEGDPSPDGKGTLQIKRGIEVGHIFQLGTKYSDAMKAAVQGEEGRNQIMTMGCYGIGITRVVAAAIEQNHDERGIIWPAALAPFEVAILPMNMQKSFRVKELAEELYSQLRAKGIDVILDDRKERPGVMFADMELIGVPHTIVIGDRNLDNEEIEYKSRSSSEKQMIKQHDIVEFLAKALNK</sequence>
<comment type="domain">
    <text evidence="10">Consists of three domains: the N-terminal catalytic domain, the editing domain and the C-terminal anticodon-binding domain.</text>
</comment>
<evidence type="ECO:0000256" key="9">
    <source>
        <dbReference type="ARBA" id="ARBA00047671"/>
    </source>
</evidence>
<dbReference type="InterPro" id="IPR004154">
    <property type="entry name" value="Anticodon-bd"/>
</dbReference>
<dbReference type="PANTHER" id="PTHR42753:SF2">
    <property type="entry name" value="PROLINE--TRNA LIGASE"/>
    <property type="match status" value="1"/>
</dbReference>
<dbReference type="InterPro" id="IPR045864">
    <property type="entry name" value="aa-tRNA-synth_II/BPL/LPL"/>
</dbReference>